<dbReference type="OrthoDB" id="46988at2759"/>
<keyword evidence="9 14" id="KW-0443">Lipid metabolism</keyword>
<keyword evidence="5 14" id="KW-0444">Lipid biosynthesis</keyword>
<dbReference type="FunCoup" id="A0A6J0BP64">
    <property type="interactions" value="807"/>
</dbReference>
<evidence type="ECO:0000256" key="7">
    <source>
        <dbReference type="ARBA" id="ARBA00022832"/>
    </source>
</evidence>
<feature type="transmembrane region" description="Helical" evidence="14">
    <location>
        <begin position="17"/>
        <end position="37"/>
    </location>
</feature>
<evidence type="ECO:0000256" key="13">
    <source>
        <dbReference type="ARBA" id="ARBA00036671"/>
    </source>
</evidence>
<evidence type="ECO:0000313" key="16">
    <source>
        <dbReference type="RefSeq" id="XP_015516506.1"/>
    </source>
</evidence>
<comment type="function">
    <text evidence="14">Catalyzes the third of the four reactions of the long-chain fatty acids elongation cycle. This endoplasmic reticulum-bound enzymatic process, allows the addition of two carbons to the chain of long- and very long-chain fatty acids/VLCFAs per cycle. This enzyme catalyzes the dehydration of the 3-hydroxyacyl-CoA intermediate into trans-2,3-enoyl-CoA, within each cycle of fatty acid elongation. Thereby, it participates to the production of VLCFAs of different chain lengths that are involved in multiple biological processes as precursors of membrane lipids and lipid mediators.</text>
</comment>
<feature type="transmembrane region" description="Helical" evidence="14">
    <location>
        <begin position="113"/>
        <end position="133"/>
    </location>
</feature>
<keyword evidence="8 14" id="KW-1133">Transmembrane helix</keyword>
<keyword evidence="6 14" id="KW-0812">Transmembrane</keyword>
<dbReference type="CTD" id="9200"/>
<keyword evidence="7 14" id="KW-0276">Fatty acid metabolism</keyword>
<reference evidence="16" key="1">
    <citation type="submission" date="2025-08" db="UniProtKB">
        <authorList>
            <consortium name="RefSeq"/>
        </authorList>
    </citation>
    <scope>IDENTIFICATION</scope>
    <source>
        <tissue evidence="16">Thorax and Abdomen</tissue>
    </source>
</reference>
<feature type="transmembrane region" description="Helical" evidence="14">
    <location>
        <begin position="194"/>
        <end position="214"/>
    </location>
</feature>
<feature type="transmembrane region" description="Helical" evidence="14">
    <location>
        <begin position="82"/>
        <end position="101"/>
    </location>
</feature>
<keyword evidence="12 14" id="KW-0456">Lyase</keyword>
<dbReference type="GeneID" id="107221863"/>
<comment type="pathway">
    <text evidence="2 14">Lipid metabolism; fatty acid biosynthesis.</text>
</comment>
<feature type="transmembrane region" description="Helical" evidence="14">
    <location>
        <begin position="49"/>
        <end position="70"/>
    </location>
</feature>
<dbReference type="PANTHER" id="PTHR11035:SF3">
    <property type="entry name" value="VERY-LONG-CHAIN (3R)-3-HYDROXYACYL-COA DEHYDRATASE"/>
    <property type="match status" value="1"/>
</dbReference>
<evidence type="ECO:0000256" key="10">
    <source>
        <dbReference type="ARBA" id="ARBA00023136"/>
    </source>
</evidence>
<evidence type="ECO:0000256" key="2">
    <source>
        <dbReference type="ARBA" id="ARBA00005194"/>
    </source>
</evidence>
<gene>
    <name evidence="16" type="primary">LOC107221863</name>
</gene>
<evidence type="ECO:0000313" key="15">
    <source>
        <dbReference type="Proteomes" id="UP000829291"/>
    </source>
</evidence>
<keyword evidence="11 14" id="KW-0275">Fatty acid biosynthesis</keyword>
<dbReference type="KEGG" id="nlo:107221863"/>
<dbReference type="EC" id="4.2.1.134" evidence="4 14"/>
<evidence type="ECO:0000256" key="14">
    <source>
        <dbReference type="RuleBase" id="RU363109"/>
    </source>
</evidence>
<dbReference type="GO" id="GO:0042761">
    <property type="term" value="P:very long-chain fatty acid biosynthetic process"/>
    <property type="evidence" value="ECO:0007669"/>
    <property type="project" value="TreeGrafter"/>
</dbReference>
<evidence type="ECO:0000256" key="1">
    <source>
        <dbReference type="ARBA" id="ARBA00004141"/>
    </source>
</evidence>
<keyword evidence="14" id="KW-0256">Endoplasmic reticulum</keyword>
<proteinExistence type="inferred from homology"/>
<keyword evidence="15" id="KW-1185">Reference proteome</keyword>
<dbReference type="InParanoid" id="A0A6J0BP64"/>
<evidence type="ECO:0000256" key="5">
    <source>
        <dbReference type="ARBA" id="ARBA00022516"/>
    </source>
</evidence>
<organism evidence="16">
    <name type="scientific">Neodiprion lecontei</name>
    <name type="common">Redheaded pine sawfly</name>
    <dbReference type="NCBI Taxonomy" id="441921"/>
    <lineage>
        <taxon>Eukaryota</taxon>
        <taxon>Metazoa</taxon>
        <taxon>Ecdysozoa</taxon>
        <taxon>Arthropoda</taxon>
        <taxon>Hexapoda</taxon>
        <taxon>Insecta</taxon>
        <taxon>Pterygota</taxon>
        <taxon>Neoptera</taxon>
        <taxon>Endopterygota</taxon>
        <taxon>Hymenoptera</taxon>
        <taxon>Tenthredinoidea</taxon>
        <taxon>Diprionidae</taxon>
        <taxon>Diprioninae</taxon>
        <taxon>Neodiprion</taxon>
    </lineage>
</organism>
<evidence type="ECO:0000256" key="12">
    <source>
        <dbReference type="ARBA" id="ARBA00023239"/>
    </source>
</evidence>
<protein>
    <recommendedName>
        <fullName evidence="4 14">Very-long-chain (3R)-3-hydroxyacyl-CoA dehydratase</fullName>
        <ecNumber evidence="4 14">4.2.1.134</ecNumber>
    </recommendedName>
</protein>
<dbReference type="Proteomes" id="UP000829291">
    <property type="component" value="Chromosome 4"/>
</dbReference>
<evidence type="ECO:0000256" key="4">
    <source>
        <dbReference type="ARBA" id="ARBA00013122"/>
    </source>
</evidence>
<dbReference type="GO" id="GO:0005789">
    <property type="term" value="C:endoplasmic reticulum membrane"/>
    <property type="evidence" value="ECO:0007669"/>
    <property type="project" value="UniProtKB-SubCell"/>
</dbReference>
<comment type="catalytic activity">
    <reaction evidence="13 14">
        <text>a very-long-chain (3R)-3-hydroxyacyl-CoA = a very-long-chain (2E)-enoyl-CoA + H2O</text>
        <dbReference type="Rhea" id="RHEA:45812"/>
        <dbReference type="ChEBI" id="CHEBI:15377"/>
        <dbReference type="ChEBI" id="CHEBI:83728"/>
        <dbReference type="ChEBI" id="CHEBI:85440"/>
        <dbReference type="EC" id="4.2.1.134"/>
    </reaction>
</comment>
<evidence type="ECO:0000256" key="11">
    <source>
        <dbReference type="ARBA" id="ARBA00023160"/>
    </source>
</evidence>
<comment type="similarity">
    <text evidence="3 14">Belongs to the very long-chain fatty acids dehydratase HACD family.</text>
</comment>
<name>A0A6J0BP64_NEOLC</name>
<dbReference type="GO" id="GO:0102158">
    <property type="term" value="F:very-long-chain (3R)-3-hydroxyacyl-CoA dehydratase activity"/>
    <property type="evidence" value="ECO:0007669"/>
    <property type="project" value="UniProtKB-EC"/>
</dbReference>
<comment type="subcellular location">
    <subcellularLocation>
        <location evidence="14">Endoplasmic reticulum membrane</location>
        <topology evidence="14">Multi-pass membrane protein</topology>
    </subcellularLocation>
    <subcellularLocation>
        <location evidence="1">Membrane</location>
        <topology evidence="1">Multi-pass membrane protein</topology>
    </subcellularLocation>
</comment>
<sequence length="236" mass="26879">MAGKNGKNKEPSALAKFYLLGYNLGQVIGWTYLLYQIQGYYLGLAGDETLWNTVRMTVIIFQNAAVLEIINAVTGLVPSNPVITIFQVLSRVMVVCGVILATPLEYAAASPGLPLALVAWAITEIIRYLYYFLNLLGHVPYPIVWLRYTMFIILYPIGITGELLCLYAAQTYAHISSDAWSYILPNAWNFTFNYRYFLIFVMLLYIPLFPHLYLHMFAQRRKILGTPMQTSSKKIH</sequence>
<dbReference type="GO" id="GO:0030148">
    <property type="term" value="P:sphingolipid biosynthetic process"/>
    <property type="evidence" value="ECO:0007669"/>
    <property type="project" value="TreeGrafter"/>
</dbReference>
<dbReference type="RefSeq" id="XP_015516506.1">
    <property type="nucleotide sequence ID" value="XM_015661020.2"/>
</dbReference>
<keyword evidence="10 14" id="KW-0472">Membrane</keyword>
<dbReference type="Pfam" id="PF04387">
    <property type="entry name" value="PTPLA"/>
    <property type="match status" value="1"/>
</dbReference>
<dbReference type="InterPro" id="IPR007482">
    <property type="entry name" value="Tyr_Pase-like_PTPLA"/>
</dbReference>
<dbReference type="AlphaFoldDB" id="A0A6J0BP64"/>
<evidence type="ECO:0000256" key="9">
    <source>
        <dbReference type="ARBA" id="ARBA00023098"/>
    </source>
</evidence>
<evidence type="ECO:0000256" key="6">
    <source>
        <dbReference type="ARBA" id="ARBA00022692"/>
    </source>
</evidence>
<dbReference type="GO" id="GO:0030497">
    <property type="term" value="P:fatty acid elongation"/>
    <property type="evidence" value="ECO:0007669"/>
    <property type="project" value="TreeGrafter"/>
</dbReference>
<dbReference type="PANTHER" id="PTHR11035">
    <property type="entry name" value="VERY-LONG-CHAIN (3R)-3-HYDROXYACYL-COA DEHYDRATASE"/>
    <property type="match status" value="1"/>
</dbReference>
<accession>A0A6J0BP64</accession>
<evidence type="ECO:0000256" key="8">
    <source>
        <dbReference type="ARBA" id="ARBA00022989"/>
    </source>
</evidence>
<evidence type="ECO:0000256" key="3">
    <source>
        <dbReference type="ARBA" id="ARBA00007811"/>
    </source>
</evidence>
<feature type="transmembrane region" description="Helical" evidence="14">
    <location>
        <begin position="145"/>
        <end position="169"/>
    </location>
</feature>
<dbReference type="UniPathway" id="UPA00094"/>